<organism evidence="4 5">
    <name type="scientific">Echeneis naucrates</name>
    <name type="common">Live sharksucker</name>
    <dbReference type="NCBI Taxonomy" id="173247"/>
    <lineage>
        <taxon>Eukaryota</taxon>
        <taxon>Metazoa</taxon>
        <taxon>Chordata</taxon>
        <taxon>Craniata</taxon>
        <taxon>Vertebrata</taxon>
        <taxon>Euteleostomi</taxon>
        <taxon>Actinopterygii</taxon>
        <taxon>Neopterygii</taxon>
        <taxon>Teleostei</taxon>
        <taxon>Neoteleostei</taxon>
        <taxon>Acanthomorphata</taxon>
        <taxon>Carangaria</taxon>
        <taxon>Carangiformes</taxon>
        <taxon>Echeneidae</taxon>
        <taxon>Echeneis</taxon>
    </lineage>
</organism>
<dbReference type="PROSITE" id="PS50294">
    <property type="entry name" value="WD_REPEATS_REGION"/>
    <property type="match status" value="1"/>
</dbReference>
<feature type="compositionally biased region" description="Basic and acidic residues" evidence="2">
    <location>
        <begin position="2309"/>
        <end position="2320"/>
    </location>
</feature>
<dbReference type="InterPro" id="IPR001680">
    <property type="entry name" value="WD40_rpt"/>
</dbReference>
<dbReference type="Pfam" id="PF12234">
    <property type="entry name" value="Rav1p_C"/>
    <property type="match status" value="1"/>
</dbReference>
<feature type="domain" description="RAVE complex protein Rav1 C-terminal" evidence="3">
    <location>
        <begin position="1442"/>
        <end position="1784"/>
    </location>
</feature>
<sequence length="2929" mass="323586">MNLHQVLTGAVNPGDNCFSVGNVNNVPFTAYASGCDVVILGSHFERLQIIPGAKHGNIQVGCVDCSLQGGQVRLIKCCFVLLAPGMEMQTGIFQNTFCFDKLRHCTVCPVFMYPGNTLLTGSSSLQLWSNVDEAEEQRKEAEMSIRDSQSAWRCIWESKTASPVSLMKFSPDGEFFATAGQDDCLVKVWYSTSKWKSSVSRLFTPPEPIVSVQRALAFSFVYLAHPRSVTGFSWRKTSMYMPRGAVCNVLLTCCKDSVCRLWAETLLPGDCLLSGLHNNPASGPHSDTVKCVNSKPFIFQDSWHYSLHRDVPQPSLTGFTPRHQSQHYNHKRSNNSMPHANALCHFHIAASINPATDIPLLPSISSLSATDDEEPGGPFTVHWLNNKELHFTLAMEVFLQQLRGTLEQQKEYFYIFHTDLPSPEEEDNFDDEGNSTRPTDPQRPEAVELPLAAVEHQVDVLLEEWNKGADMLFSIHPMDGSLLVWHVDWLDEYQPGMFRQAQVSFVSRIPVAFPTGDAISLSHSVVMYACNKNVELAIQHGRQRPLGSTMPQTKSALISYGGQGKPAPSSSLRLSIFTPNVLMISKHADGSLNQWAVSFAEDSAFSTVLSVSHKSRYCGHRFHLNDLACHSLLPLLLTTSHHNALRSPELDSILAPSEASSTGFATSLPRGPRPSRMSLGGVSQDPNAIYSELILWRVDPVGPLSLSGGVSELARINSLHASAFANVAWLPTLIPSSCLGVYCNSPSACFVASDGRSLRLYQAIIEAKKLLSELSNPEISKYVGEVFNIISQQSTAKPGCIIELDTITDFQGKETQLLHVFEEDLILVYFNINILCILCVCFAASGEPTFSARFFLVVVELTPTGRSLLHMWHLHLAARPETLTEKDTSTASHKGSSHFNFDTFSSPVTQKNKTCTTNLQSACRLSLTTHRLYSKEMALPEGVEAISVTPSAGHLSASCSLPAGCVPYLLATSCSDGKVRFWRCKVETTEPFSMDSLLYQWEEWPLLVEERLPNSSAVSVPGRPIEVSCCHTGRIAVAYRQMPTGFREPLVHIGIFQCESTGGSQWILEQTIVLDSTYPSANCSISSSTNESSNVPSNVDFSLPNENCFGSTDKSLVHLDWVSQEDGSHVLTVGIGTKIYMYGRLSGKPPELGLSSDANRDQTLSRLVLLQSVDLVSSVEGSLPIPVSLSWVRDGILVVGMDCEMHVYSQWQPPTPPRPNTAVAQDADISSSVSSINSAVRQSQEDGFTPGAPMSSLAPPKKALTRSMMSLAQKLSGKRTAYDLPVEMEDSGLFEAAHQLFPTLPQYHPVQLLELMDLGKVYRAKAILSHLVKCIAGEIVALKDSSNNPEKRVRSRTISAGGSTARDPKMFNKADNSSPDYTEISSIPPLPLYALLAADEDTSPKPGHGHGSSQTDAYDELFHTSNIVDLDPLDNDAEKTSNKVIDLSQYSPTYFGPEHAQVLSSHLLHSSLPGLTSMEQMSLMALADTIATTSTDINDSQGGETLDECGLKFLLAVRLHTFLSTSLPPAHRAQLLRQGLSTCHYAWAFHSEAEEELLNMLPALQKGEPTWPELRSMGVGWWLRSTNKLRRCIEKVAKASFQRSNDPLDAAIFYLALKKKAVVWGLYRSQKNAKMTEFFRNNFSEDRWRKAALKNAFSLLGKQRFQHSAAFFLLAGSLKDAVEVCLEKMQDLQLALVISRLYESEFETASTYKKILQRHVLGQDKQIPAHKDPFLRSMAHWVLEDYSKALDTLLEQPTNSPSFVSTCNPEVFNFYTYLRTHPLLLRRHFGSSDKAKVGLTAEGRRADSISLEERRLFFTAAYAHLQAGCPMLALEVLSKMPKVQKHSKVPNQDDTGISAELSVGSKNGQLSEPYWSQPALNGYESDANSLSNSKSDSVLSFDWSQPSLTLPDEPLELKWDNTQDAISPLMETVTGEDSEDSNDFITPSNDILVAQLKFTACLKILTNELRTLSTGYELEGGKLRYQLYQWLEREVIVYIAVLAYLRDWMLIDLSVKDNKVKMVFQTGSPRGDSQRSRRHWLQSNQPLLRMFLSYCSLHGCHGGGLASVRMELTLLLQESHQHCTIPIFLLTSGSQHTSIPLLMACTANAKTVVANPIVYLTNLAHDILQTINTFDSPPHPDVVNNEIYVMHTLAASLSACIYQCLCDGNTYSHVNHFTGIVYQSVLLSQKQPVRTLSMDESVQPNTSPAQWPGITSMIRLLSSAGEESQPGLTVLLCEVLTAVFLSLFVHGMATHSSNELFRIVAHPLNSKLWVTVFGGGARTPVIEKPNSPARTPPPGGFKLLSSRSGSREDSGTEREGPTSPKQVPVVEQEAASIFKERFVPPELSIWDYFIAKVKKKKKSESTFMVPCALKAALTPSSVLMFKTVISFVMDSFPLSWCLMRLAMVQLVLVNLKSFYPMAGYDLLDLPVGSPLCHAVLKTLQRWEQLLQKRLEIFGGPPSKYISTHRQDESATPGPALLRHKALFEPSNTPFSHHSALPVKRLWQFLVKQEEIQETFIRNIFTKKRDPNETESELGCPGGKARIIHKESDIITAFAINKANRNCLVMASTHDIQELDVSSILATQILTWIDDDEAEAKGVGGDDFLVVHARDDFASLHGTTPYTHSTPGTPINMPWLGSVQTGRGASVMIKRNINNVRRMTSHPTLPYYLTGAQDGSVRMFEWGHSQQIICFRSPGNSRVTRIRFNHQGNKFGIVDADGGLSLWQTNTSGNAPKPFLTLQCHNKTAHDFVFVGSSSLIATAGKISSHNISSLPPTAFCCHDTGATVLAMAPRQELLITGGRKGWISVLELAHRQQRQTFQAHDSPVKALAVDPIEDCFISGSAEGNIKVWSLATQSLLYVFPNEHARQSLFRNLGTGVMQIEVGPANHIFSCGADGTMKMRILPNRFSVANNNNNNGNLKNDVNFII</sequence>
<dbReference type="Pfam" id="PF00400">
    <property type="entry name" value="WD40"/>
    <property type="match status" value="2"/>
</dbReference>
<feature type="repeat" description="WD" evidence="1">
    <location>
        <begin position="2821"/>
        <end position="2862"/>
    </location>
</feature>
<dbReference type="SMART" id="SM00320">
    <property type="entry name" value="WD40"/>
    <property type="match status" value="9"/>
</dbReference>
<feature type="region of interest" description="Disordered" evidence="2">
    <location>
        <begin position="1240"/>
        <end position="1259"/>
    </location>
</feature>
<dbReference type="PANTHER" id="PTHR13950:SF12">
    <property type="entry name" value="DMX-LIKE PROTEIN 1"/>
    <property type="match status" value="1"/>
</dbReference>
<dbReference type="InterPro" id="IPR052208">
    <property type="entry name" value="DmX-like/RAVE_component"/>
</dbReference>
<feature type="compositionally biased region" description="Acidic residues" evidence="2">
    <location>
        <begin position="423"/>
        <end position="433"/>
    </location>
</feature>
<dbReference type="Ensembl" id="ENSENLT00000006122.1">
    <property type="protein sequence ID" value="ENSENLP00000005842.1"/>
    <property type="gene ID" value="ENSENLG00000002717.1"/>
</dbReference>
<proteinExistence type="predicted"/>
<protein>
    <submittedName>
        <fullName evidence="4">Dmx like 1</fullName>
    </submittedName>
</protein>
<evidence type="ECO:0000313" key="4">
    <source>
        <dbReference type="Ensembl" id="ENSENLP00000005842.1"/>
    </source>
</evidence>
<dbReference type="GO" id="GO:0007035">
    <property type="term" value="P:vacuolar acidification"/>
    <property type="evidence" value="ECO:0007669"/>
    <property type="project" value="TreeGrafter"/>
</dbReference>
<evidence type="ECO:0000259" key="3">
    <source>
        <dbReference type="Pfam" id="PF12234"/>
    </source>
</evidence>
<reference evidence="4" key="1">
    <citation type="submission" date="2021-04" db="EMBL/GenBank/DDBJ databases">
        <authorList>
            <consortium name="Wellcome Sanger Institute Data Sharing"/>
        </authorList>
    </citation>
    <scope>NUCLEOTIDE SEQUENCE [LARGE SCALE GENOMIC DNA]</scope>
</reference>
<feature type="compositionally biased region" description="Polar residues" evidence="2">
    <location>
        <begin position="1374"/>
        <end position="1383"/>
    </location>
</feature>
<dbReference type="InterPro" id="IPR036322">
    <property type="entry name" value="WD40_repeat_dom_sf"/>
</dbReference>
<accession>A0A665TIJ7</accession>
<reference evidence="4" key="2">
    <citation type="submission" date="2025-08" db="UniProtKB">
        <authorList>
            <consortium name="Ensembl"/>
        </authorList>
    </citation>
    <scope>IDENTIFICATION</scope>
</reference>
<evidence type="ECO:0000313" key="5">
    <source>
        <dbReference type="Proteomes" id="UP000472264"/>
    </source>
</evidence>
<reference evidence="4" key="3">
    <citation type="submission" date="2025-09" db="UniProtKB">
        <authorList>
            <consortium name="Ensembl"/>
        </authorList>
    </citation>
    <scope>IDENTIFICATION</scope>
</reference>
<feature type="region of interest" description="Disordered" evidence="2">
    <location>
        <begin position="423"/>
        <end position="443"/>
    </location>
</feature>
<name>A0A665TIJ7_ECHNA</name>
<dbReference type="GO" id="GO:0043291">
    <property type="term" value="C:RAVE complex"/>
    <property type="evidence" value="ECO:0007669"/>
    <property type="project" value="TreeGrafter"/>
</dbReference>
<dbReference type="Gene3D" id="2.130.10.10">
    <property type="entry name" value="YVTN repeat-like/Quinoprotein amine dehydrogenase"/>
    <property type="match status" value="3"/>
</dbReference>
<dbReference type="PROSITE" id="PS50082">
    <property type="entry name" value="WD_REPEATS_2"/>
    <property type="match status" value="1"/>
</dbReference>
<feature type="region of interest" description="Disordered" evidence="2">
    <location>
        <begin position="2284"/>
        <end position="2328"/>
    </location>
</feature>
<feature type="region of interest" description="Disordered" evidence="2">
    <location>
        <begin position="1347"/>
        <end position="1383"/>
    </location>
</feature>
<dbReference type="PANTHER" id="PTHR13950">
    <property type="entry name" value="RABCONNECTIN-RELATED"/>
    <property type="match status" value="1"/>
</dbReference>
<gene>
    <name evidence="4" type="primary">dmxl1</name>
</gene>
<dbReference type="InterPro" id="IPR022033">
    <property type="entry name" value="Rav1p_C"/>
</dbReference>
<evidence type="ECO:0000256" key="2">
    <source>
        <dbReference type="SAM" id="MobiDB-lite"/>
    </source>
</evidence>
<keyword evidence="5" id="KW-1185">Reference proteome</keyword>
<dbReference type="Proteomes" id="UP000472264">
    <property type="component" value="Chromosome 9"/>
</dbReference>
<dbReference type="InterPro" id="IPR015943">
    <property type="entry name" value="WD40/YVTN_repeat-like_dom_sf"/>
</dbReference>
<dbReference type="SUPFAM" id="SSF50978">
    <property type="entry name" value="WD40 repeat-like"/>
    <property type="match status" value="3"/>
</dbReference>
<evidence type="ECO:0000256" key="1">
    <source>
        <dbReference type="PROSITE-ProRule" id="PRU00221"/>
    </source>
</evidence>
<keyword evidence="1" id="KW-0853">WD repeat</keyword>